<evidence type="ECO:0000256" key="8">
    <source>
        <dbReference type="ARBA" id="ARBA00022946"/>
    </source>
</evidence>
<dbReference type="FunFam" id="1.10.1670.10:FF:000003">
    <property type="entry name" value="Endonuclease III homolog"/>
    <property type="match status" value="2"/>
</dbReference>
<keyword evidence="9" id="KW-0408">Iron</keyword>
<dbReference type="InterPro" id="IPR023170">
    <property type="entry name" value="HhH_base_excis_C"/>
</dbReference>
<dbReference type="SUPFAM" id="SSF48150">
    <property type="entry name" value="DNA-glycosylase"/>
    <property type="match status" value="2"/>
</dbReference>
<comment type="function">
    <text evidence="15 16">Bifunctional DNA N-glycosylase with associated apurinic/apyrimidinic (AP) lyase function that catalyzes the first step in base excision repair (BER), the primary repair pathway for the repair of oxidative DNA damage. The DNA N-glycosylase activity releases the damaged DNA base from DNA by cleaving the N-glycosidic bond, leaving an AP site. The AP lyase activity cleaves the phosphodiester bond 3' to the AP site by a beta-elimination. Primarily recognizes and repairs oxidative base damage of pyrimidines.</text>
</comment>
<dbReference type="Pfam" id="PF00633">
    <property type="entry name" value="HHH"/>
    <property type="match status" value="2"/>
</dbReference>
<evidence type="ECO:0000256" key="5">
    <source>
        <dbReference type="ARBA" id="ARBA00022723"/>
    </source>
</evidence>
<keyword evidence="8" id="KW-0809">Transit peptide</keyword>
<comment type="caution">
    <text evidence="20">The sequence shown here is derived from an EMBL/GenBank/DDBJ whole genome shotgun (WGS) entry which is preliminary data.</text>
</comment>
<comment type="catalytic activity">
    <reaction evidence="14 16">
        <text>2'-deoxyribonucleotide-(2'-deoxyribose 5'-phosphate)-2'-deoxyribonucleotide-DNA = a 3'-end 2'-deoxyribonucleotide-(2,3-dehydro-2,3-deoxyribose 5'-phosphate)-DNA + a 5'-end 5'-phospho-2'-deoxyribonucleoside-DNA + H(+)</text>
        <dbReference type="Rhea" id="RHEA:66592"/>
        <dbReference type="Rhea" id="RHEA-COMP:13180"/>
        <dbReference type="Rhea" id="RHEA-COMP:16897"/>
        <dbReference type="Rhea" id="RHEA-COMP:17067"/>
        <dbReference type="ChEBI" id="CHEBI:15378"/>
        <dbReference type="ChEBI" id="CHEBI:136412"/>
        <dbReference type="ChEBI" id="CHEBI:157695"/>
        <dbReference type="ChEBI" id="CHEBI:167181"/>
        <dbReference type="EC" id="4.2.99.18"/>
    </reaction>
</comment>
<feature type="region of interest" description="Disordered" evidence="17">
    <location>
        <begin position="30"/>
        <end position="60"/>
    </location>
</feature>
<evidence type="ECO:0000313" key="20">
    <source>
        <dbReference type="EMBL" id="KAJ8445287.1"/>
    </source>
</evidence>
<dbReference type="PROSITE" id="PS00764">
    <property type="entry name" value="ENDONUCLEASE_III_1"/>
    <property type="match status" value="1"/>
</dbReference>
<feature type="domain" description="Helix-hairpin-helix DNA-binding motif class 1" evidence="18">
    <location>
        <begin position="580"/>
        <end position="599"/>
    </location>
</feature>
<evidence type="ECO:0000256" key="6">
    <source>
        <dbReference type="ARBA" id="ARBA00022763"/>
    </source>
</evidence>
<dbReference type="HAMAP" id="MF_03183">
    <property type="entry name" value="Endonuclease_III_Nth"/>
    <property type="match status" value="2"/>
</dbReference>
<gene>
    <name evidence="16" type="primary">NTH1</name>
    <name evidence="20" type="ORF">Cgig2_024493</name>
</gene>
<dbReference type="PANTHER" id="PTHR43286">
    <property type="entry name" value="ENDONUCLEASE III-LIKE PROTEIN 1"/>
    <property type="match status" value="1"/>
</dbReference>
<keyword evidence="21" id="KW-1185">Reference proteome</keyword>
<evidence type="ECO:0000256" key="4">
    <source>
        <dbReference type="ARBA" id="ARBA00022485"/>
    </source>
</evidence>
<comment type="caution">
    <text evidence="16">Lacks conserved residue(s) required for the propagation of feature annotation.</text>
</comment>
<dbReference type="InterPro" id="IPR011257">
    <property type="entry name" value="DNA_glycosylase"/>
</dbReference>
<comment type="subcellular location">
    <subcellularLocation>
        <location evidence="2">Plastid</location>
        <location evidence="2">Chloroplast stroma</location>
        <location evidence="2">Chloroplast nucleoid</location>
    </subcellularLocation>
</comment>
<keyword evidence="13 16" id="KW-0326">Glycosidase</keyword>
<evidence type="ECO:0000259" key="18">
    <source>
        <dbReference type="SMART" id="SM00278"/>
    </source>
</evidence>
<keyword evidence="6 16" id="KW-0227">DNA damage</keyword>
<dbReference type="EC" id="3.2.2.-" evidence="16"/>
<organism evidence="20 21">
    <name type="scientific">Carnegiea gigantea</name>
    <dbReference type="NCBI Taxonomy" id="171969"/>
    <lineage>
        <taxon>Eukaryota</taxon>
        <taxon>Viridiplantae</taxon>
        <taxon>Streptophyta</taxon>
        <taxon>Embryophyta</taxon>
        <taxon>Tracheophyta</taxon>
        <taxon>Spermatophyta</taxon>
        <taxon>Magnoliopsida</taxon>
        <taxon>eudicotyledons</taxon>
        <taxon>Gunneridae</taxon>
        <taxon>Pentapetalae</taxon>
        <taxon>Caryophyllales</taxon>
        <taxon>Cactineae</taxon>
        <taxon>Cactaceae</taxon>
        <taxon>Cactoideae</taxon>
        <taxon>Echinocereeae</taxon>
        <taxon>Carnegiea</taxon>
    </lineage>
</organism>
<keyword evidence="7 16" id="KW-0378">Hydrolase</keyword>
<comment type="cofactor">
    <cofactor evidence="1">
        <name>[4Fe-4S] cluster</name>
        <dbReference type="ChEBI" id="CHEBI:49883"/>
    </cofactor>
</comment>
<dbReference type="AlphaFoldDB" id="A0A9Q1QK75"/>
<dbReference type="Gene3D" id="1.10.1670.10">
    <property type="entry name" value="Helix-hairpin-Helix base-excision DNA repair enzymes (C-terminal)"/>
    <property type="match status" value="2"/>
</dbReference>
<dbReference type="Proteomes" id="UP001153076">
    <property type="component" value="Unassembled WGS sequence"/>
</dbReference>
<feature type="region of interest" description="Disordered" evidence="17">
    <location>
        <begin position="430"/>
        <end position="460"/>
    </location>
</feature>
<dbReference type="GO" id="GO:0046872">
    <property type="term" value="F:metal ion binding"/>
    <property type="evidence" value="ECO:0007669"/>
    <property type="project" value="UniProtKB-KW"/>
</dbReference>
<evidence type="ECO:0000256" key="1">
    <source>
        <dbReference type="ARBA" id="ARBA00001966"/>
    </source>
</evidence>
<dbReference type="SMART" id="SM00525">
    <property type="entry name" value="FES"/>
    <property type="match status" value="2"/>
</dbReference>
<dbReference type="GO" id="GO:0006285">
    <property type="term" value="P:base-excision repair, AP site formation"/>
    <property type="evidence" value="ECO:0007669"/>
    <property type="project" value="UniProtKB-UniRule"/>
</dbReference>
<evidence type="ECO:0000256" key="3">
    <source>
        <dbReference type="ARBA" id="ARBA00008343"/>
    </source>
</evidence>
<protein>
    <recommendedName>
        <fullName evidence="16">Endonuclease III homolog</fullName>
        <ecNumber evidence="16">3.2.2.-</ecNumber>
        <ecNumber evidence="16">4.2.99.18</ecNumber>
    </recommendedName>
    <alternativeName>
        <fullName evidence="16">Bifunctional DNA N-glycosylase/DNA-(apurinic or apyrimidinic site) lyase</fullName>
        <shortName evidence="16">DNA glycosylase/AP lyase</shortName>
    </alternativeName>
</protein>
<dbReference type="CDD" id="cd00056">
    <property type="entry name" value="ENDO3c"/>
    <property type="match status" value="2"/>
</dbReference>
<dbReference type="GO" id="GO:0003677">
    <property type="term" value="F:DNA binding"/>
    <property type="evidence" value="ECO:0007669"/>
    <property type="project" value="UniProtKB-UniRule"/>
</dbReference>
<sequence>MSVKLPFGHLHPLRCAGSSWKMPLTRLSSRASLTHSTQESQGSKTQPLQGSELKPAPSAPEIVFVRKKRVKRAAVVESNGDGRSALPDIEDFAFQNPTAASTKGDSSPIPPATPVQIRVATSVKCEAGPPDNWEKVLQGIRDMRSSGDAPVDSMGCEKAGSFLPPKERRFAVLASALFSSQTKDQVTHGAIQRLLENGLLDPYAIDKADEGTIKTLIYPVGFYSRKASNLKKIVKILIAKYEGDVPSSLEELLQLPGIGPKMAHLVMNVAWNDVQGICVDTHVHRICNRLGWVFRAGTGQKTSTPEETREALQKWLPKEEWVPLNPLLVGFGQMICTPLRPQCDICKLNLLRCGGINLKMPITRSSSRGLATISKEPQGFEPDPNQGSGSKIGALFVKKKRVKRAAVEENNGDGRSCLPDIEDTYHKQATSAIESSKPVSPAQPSGVRVVSPCKRKDGPPDNWEKVLEGIRDMISSGDAALDFTESERFFSNLRPKERRFAVLASTLLSSQTKDHVTRGAAERLSQQGLLDPYALVKADEETIKSLIYPVGFYSRKARNLKELARICIMKHEGDIPSSLEELLQLPGIGPKIAHLVMQIAWNDVQGICVDTHVHRICNRLGWVSRAGSNQKTSSPEETRVALQKWLPKEEWFPVNPVLVRFGQTTCTPLRPKCNMCKVNSFCPSAFKETSSPSRKSKKL</sequence>
<name>A0A9Q1QK75_9CARY</name>
<dbReference type="InterPro" id="IPR003651">
    <property type="entry name" value="Endonuclease3_FeS-loop_motif"/>
</dbReference>
<keyword evidence="10" id="KW-0411">Iron-sulfur</keyword>
<evidence type="ECO:0000256" key="11">
    <source>
        <dbReference type="ARBA" id="ARBA00023204"/>
    </source>
</evidence>
<evidence type="ECO:0000259" key="19">
    <source>
        <dbReference type="SMART" id="SM00478"/>
    </source>
</evidence>
<feature type="domain" description="HhH-GPD" evidence="19">
    <location>
        <begin position="178"/>
        <end position="334"/>
    </location>
</feature>
<feature type="compositionally biased region" description="Polar residues" evidence="17">
    <location>
        <begin position="30"/>
        <end position="49"/>
    </location>
</feature>
<dbReference type="Gene3D" id="1.10.340.30">
    <property type="entry name" value="Hypothetical protein, domain 2"/>
    <property type="match status" value="2"/>
</dbReference>
<comment type="similarity">
    <text evidence="3 16">Belongs to the Nth/MutY family.</text>
</comment>
<dbReference type="InterPro" id="IPR030841">
    <property type="entry name" value="NTH1"/>
</dbReference>
<dbReference type="GO" id="GO:0000703">
    <property type="term" value="F:oxidized pyrimidine nucleobase lesion DNA N-glycosylase activity"/>
    <property type="evidence" value="ECO:0007669"/>
    <property type="project" value="UniProtKB-UniRule"/>
</dbReference>
<reference evidence="20" key="1">
    <citation type="submission" date="2022-04" db="EMBL/GenBank/DDBJ databases">
        <title>Carnegiea gigantea Genome sequencing and assembly v2.</title>
        <authorList>
            <person name="Copetti D."/>
            <person name="Sanderson M.J."/>
            <person name="Burquez A."/>
            <person name="Wojciechowski M.F."/>
        </authorList>
    </citation>
    <scope>NUCLEOTIDE SEQUENCE</scope>
    <source>
        <strain evidence="20">SGP5-SGP5p</strain>
        <tissue evidence="20">Aerial part</tissue>
    </source>
</reference>
<dbReference type="Pfam" id="PF00730">
    <property type="entry name" value="HhH-GPD"/>
    <property type="match status" value="2"/>
</dbReference>
<dbReference type="GO" id="GO:0006289">
    <property type="term" value="P:nucleotide-excision repair"/>
    <property type="evidence" value="ECO:0007669"/>
    <property type="project" value="TreeGrafter"/>
</dbReference>
<evidence type="ECO:0000256" key="12">
    <source>
        <dbReference type="ARBA" id="ARBA00023239"/>
    </source>
</evidence>
<evidence type="ECO:0000256" key="15">
    <source>
        <dbReference type="ARBA" id="ARBA00053205"/>
    </source>
</evidence>
<dbReference type="InterPro" id="IPR004035">
    <property type="entry name" value="Endouclease-III_FeS-bd_BS"/>
</dbReference>
<dbReference type="PROSITE" id="PS01155">
    <property type="entry name" value="ENDONUCLEASE_III_2"/>
    <property type="match status" value="2"/>
</dbReference>
<evidence type="ECO:0000256" key="16">
    <source>
        <dbReference type="HAMAP-Rule" id="MF_03183"/>
    </source>
</evidence>
<dbReference type="SMART" id="SM00478">
    <property type="entry name" value="ENDO3c"/>
    <property type="match status" value="2"/>
</dbReference>
<keyword evidence="4" id="KW-0004">4Fe-4S</keyword>
<dbReference type="InterPro" id="IPR003265">
    <property type="entry name" value="HhH-GPD_domain"/>
</dbReference>
<dbReference type="GO" id="GO:0051539">
    <property type="term" value="F:4 iron, 4 sulfur cluster binding"/>
    <property type="evidence" value="ECO:0007669"/>
    <property type="project" value="UniProtKB-KW"/>
</dbReference>
<proteinExistence type="inferred from homology"/>
<dbReference type="GO" id="GO:0005634">
    <property type="term" value="C:nucleus"/>
    <property type="evidence" value="ECO:0007669"/>
    <property type="project" value="InterPro"/>
</dbReference>
<evidence type="ECO:0000256" key="13">
    <source>
        <dbReference type="ARBA" id="ARBA00023295"/>
    </source>
</evidence>
<evidence type="ECO:0000256" key="14">
    <source>
        <dbReference type="ARBA" id="ARBA00044632"/>
    </source>
</evidence>
<keyword evidence="11 16" id="KW-0234">DNA repair</keyword>
<evidence type="ECO:0000256" key="2">
    <source>
        <dbReference type="ARBA" id="ARBA00004595"/>
    </source>
</evidence>
<feature type="domain" description="HhH-GPD" evidence="19">
    <location>
        <begin position="508"/>
        <end position="664"/>
    </location>
</feature>
<evidence type="ECO:0000256" key="9">
    <source>
        <dbReference type="ARBA" id="ARBA00023004"/>
    </source>
</evidence>
<keyword evidence="12 16" id="KW-0456">Lyase</keyword>
<dbReference type="EC" id="4.2.99.18" evidence="16"/>
<evidence type="ECO:0000256" key="17">
    <source>
        <dbReference type="SAM" id="MobiDB-lite"/>
    </source>
</evidence>
<keyword evidence="5" id="KW-0479">Metal-binding</keyword>
<accession>A0A9Q1QK75</accession>
<evidence type="ECO:0000256" key="10">
    <source>
        <dbReference type="ARBA" id="ARBA00023014"/>
    </source>
</evidence>
<dbReference type="OrthoDB" id="2099276at2759"/>
<dbReference type="SMART" id="SM00278">
    <property type="entry name" value="HhH1"/>
    <property type="match status" value="2"/>
</dbReference>
<dbReference type="InterPro" id="IPR004036">
    <property type="entry name" value="Endonuclease-III-like_CS2"/>
</dbReference>
<dbReference type="EMBL" id="JAKOGI010000079">
    <property type="protein sequence ID" value="KAJ8445287.1"/>
    <property type="molecule type" value="Genomic_DNA"/>
</dbReference>
<dbReference type="InterPro" id="IPR003583">
    <property type="entry name" value="Hlx-hairpin-Hlx_DNA-bd_motif"/>
</dbReference>
<evidence type="ECO:0000256" key="7">
    <source>
        <dbReference type="ARBA" id="ARBA00022801"/>
    </source>
</evidence>
<dbReference type="GO" id="GO:0042644">
    <property type="term" value="C:chloroplast nucleoid"/>
    <property type="evidence" value="ECO:0007669"/>
    <property type="project" value="UniProtKB-SubCell"/>
</dbReference>
<feature type="domain" description="Helix-hairpin-helix DNA-binding motif class 1" evidence="18">
    <location>
        <begin position="250"/>
        <end position="269"/>
    </location>
</feature>
<dbReference type="FunFam" id="1.10.340.30:FF:000005">
    <property type="entry name" value="Endonuclease III-like protein 1"/>
    <property type="match status" value="2"/>
</dbReference>
<dbReference type="InterPro" id="IPR000445">
    <property type="entry name" value="HhH_motif"/>
</dbReference>
<dbReference type="PANTHER" id="PTHR43286:SF1">
    <property type="entry name" value="ENDONUCLEASE III-LIKE PROTEIN 1"/>
    <property type="match status" value="1"/>
</dbReference>
<dbReference type="GO" id="GO:0140078">
    <property type="term" value="F:class I DNA-(apurinic or apyrimidinic site) endonuclease activity"/>
    <property type="evidence" value="ECO:0007669"/>
    <property type="project" value="UniProtKB-EC"/>
</dbReference>
<evidence type="ECO:0000313" key="21">
    <source>
        <dbReference type="Proteomes" id="UP001153076"/>
    </source>
</evidence>